<protein>
    <submittedName>
        <fullName evidence="1">Uncharacterized protein</fullName>
    </submittedName>
</protein>
<evidence type="ECO:0000313" key="2">
    <source>
        <dbReference type="Proteomes" id="UP000681720"/>
    </source>
</evidence>
<dbReference type="Proteomes" id="UP000681720">
    <property type="component" value="Unassembled WGS sequence"/>
</dbReference>
<reference evidence="1" key="1">
    <citation type="submission" date="2021-02" db="EMBL/GenBank/DDBJ databases">
        <authorList>
            <person name="Nowell W R."/>
        </authorList>
    </citation>
    <scope>NUCLEOTIDE SEQUENCE</scope>
</reference>
<dbReference type="SUPFAM" id="SSF46966">
    <property type="entry name" value="Spectrin repeat"/>
    <property type="match status" value="1"/>
</dbReference>
<sequence length="78" mass="9366">MNDREQKLSELATQQQKLILWRVQFVRLERDWNDIKIMINNFEAKLASNLTLAISLTDAEKFHRDHEDIKPFVDVRLK</sequence>
<comment type="caution">
    <text evidence="1">The sequence shown here is derived from an EMBL/GenBank/DDBJ whole genome shotgun (WGS) entry which is preliminary data.</text>
</comment>
<proteinExistence type="predicted"/>
<dbReference type="AlphaFoldDB" id="A0A8S3IEY4"/>
<organism evidence="1 2">
    <name type="scientific">Rotaria magnacalcarata</name>
    <dbReference type="NCBI Taxonomy" id="392030"/>
    <lineage>
        <taxon>Eukaryota</taxon>
        <taxon>Metazoa</taxon>
        <taxon>Spiralia</taxon>
        <taxon>Gnathifera</taxon>
        <taxon>Rotifera</taxon>
        <taxon>Eurotatoria</taxon>
        <taxon>Bdelloidea</taxon>
        <taxon>Philodinida</taxon>
        <taxon>Philodinidae</taxon>
        <taxon>Rotaria</taxon>
    </lineage>
</organism>
<gene>
    <name evidence="1" type="ORF">GIL414_LOCUS76074</name>
</gene>
<evidence type="ECO:0000313" key="1">
    <source>
        <dbReference type="EMBL" id="CAF5199520.1"/>
    </source>
</evidence>
<accession>A0A8S3IEY4</accession>
<name>A0A8S3IEY4_9BILA</name>
<dbReference type="EMBL" id="CAJOBJ010344519">
    <property type="protein sequence ID" value="CAF5199520.1"/>
    <property type="molecule type" value="Genomic_DNA"/>
</dbReference>